<dbReference type="PANTHER" id="PTHR33525">
    <property type="match status" value="1"/>
</dbReference>
<evidence type="ECO:0000259" key="1">
    <source>
        <dbReference type="PROSITE" id="PS50883"/>
    </source>
</evidence>
<keyword evidence="4" id="KW-1185">Reference proteome</keyword>
<accession>A0A1B7L7H4</accession>
<dbReference type="EMBL" id="LYRP01000001">
    <property type="protein sequence ID" value="OAT78268.1"/>
    <property type="molecule type" value="Genomic_DNA"/>
</dbReference>
<sequence>MYSFIARQPIFDQDMHTVAYELLYRNGLSNSFPDVSSEYATSQVISDQFLGTPLQSVTDNRVSFINFPHKMIIDRQVFSLPPESVVIEVLEDAQPDDALFDAIKELHHKGFTVALDDFTMEEAWVRFIPYVDILKFDIRKHSAELIAQYISRNKLEKMTLLAEKVESQEEFQAFKSLGFSLFQGYFYRRPEILRNKKLALNITWLIELMREVNQQRIDYEKVGNLINRDVSIAYKFMRYIKNIRYQTSFPVEVNTMSLRDIALYIGDHELRRFVSLVSLYSLDDEKPVELYKNSVIRGRFCELIATELHMTYLEGDAFLCGLFSLLDAILDHPLHVLLEQITLSPRIHAALVDSKGVLFEILDLARHYETMQWLEVHRLGKELGLNDPQIIKIMTSSTHWADESY</sequence>
<comment type="caution">
    <text evidence="3">The sequence shown here is derived from an EMBL/GenBank/DDBJ whole genome shotgun (WGS) entry which is preliminary data.</text>
</comment>
<proteinExistence type="predicted"/>
<protein>
    <recommendedName>
        <fullName evidence="5">Diguanylate phosphodiesterase</fullName>
    </recommendedName>
</protein>
<dbReference type="OrthoDB" id="9804751at2"/>
<dbReference type="RefSeq" id="WP_064593567.1">
    <property type="nucleotide sequence ID" value="NZ_JBDJAE010000001.1"/>
</dbReference>
<dbReference type="Gene3D" id="3.20.20.450">
    <property type="entry name" value="EAL domain"/>
    <property type="match status" value="1"/>
</dbReference>
<dbReference type="PROSITE" id="PS50883">
    <property type="entry name" value="EAL"/>
    <property type="match status" value="1"/>
</dbReference>
<dbReference type="SMART" id="SM00052">
    <property type="entry name" value="EAL"/>
    <property type="match status" value="1"/>
</dbReference>
<evidence type="ECO:0000313" key="3">
    <source>
        <dbReference type="EMBL" id="OAT78268.1"/>
    </source>
</evidence>
<dbReference type="InterPro" id="IPR001633">
    <property type="entry name" value="EAL_dom"/>
</dbReference>
<dbReference type="PIRSF" id="PIRSF003180">
    <property type="entry name" value="DiGMPpdiest_YuxH"/>
    <property type="match status" value="1"/>
</dbReference>
<dbReference type="SUPFAM" id="SSF141868">
    <property type="entry name" value="EAL domain-like"/>
    <property type="match status" value="1"/>
</dbReference>
<evidence type="ECO:0008006" key="5">
    <source>
        <dbReference type="Google" id="ProtNLM"/>
    </source>
</evidence>
<dbReference type="InterPro" id="IPR013976">
    <property type="entry name" value="HDOD"/>
</dbReference>
<feature type="domain" description="EAL" evidence="1">
    <location>
        <begin position="1"/>
        <end position="204"/>
    </location>
</feature>
<name>A0A1B7L7H4_9ENTR</name>
<dbReference type="PROSITE" id="PS51833">
    <property type="entry name" value="HDOD"/>
    <property type="match status" value="1"/>
</dbReference>
<dbReference type="InterPro" id="IPR052340">
    <property type="entry name" value="RNase_Y/CdgJ"/>
</dbReference>
<organism evidence="3 4">
    <name type="scientific">Mangrovibacter phragmitis</name>
    <dbReference type="NCBI Taxonomy" id="1691903"/>
    <lineage>
        <taxon>Bacteria</taxon>
        <taxon>Pseudomonadati</taxon>
        <taxon>Pseudomonadota</taxon>
        <taxon>Gammaproteobacteria</taxon>
        <taxon>Enterobacterales</taxon>
        <taxon>Enterobacteriaceae</taxon>
        <taxon>Mangrovibacter</taxon>
    </lineage>
</organism>
<evidence type="ECO:0000313" key="4">
    <source>
        <dbReference type="Proteomes" id="UP000078225"/>
    </source>
</evidence>
<dbReference type="PANTHER" id="PTHR33525:SF4">
    <property type="entry name" value="CYCLIC DI-GMP PHOSPHODIESTERASE CDGJ"/>
    <property type="match status" value="1"/>
</dbReference>
<dbReference type="SUPFAM" id="SSF109604">
    <property type="entry name" value="HD-domain/PDEase-like"/>
    <property type="match status" value="1"/>
</dbReference>
<gene>
    <name evidence="3" type="ORF">A9B99_00570</name>
</gene>
<evidence type="ECO:0000259" key="2">
    <source>
        <dbReference type="PROSITE" id="PS51833"/>
    </source>
</evidence>
<dbReference type="InterPro" id="IPR014408">
    <property type="entry name" value="dGMP_Pdiesterase_EAL/HD-GYP"/>
</dbReference>
<dbReference type="InterPro" id="IPR035919">
    <property type="entry name" value="EAL_sf"/>
</dbReference>
<dbReference type="AlphaFoldDB" id="A0A1B7L7H4"/>
<reference evidence="4" key="1">
    <citation type="submission" date="2016-05" db="EMBL/GenBank/DDBJ databases">
        <authorList>
            <person name="Behera P."/>
            <person name="Vaishampayan P."/>
            <person name="Singh N."/>
            <person name="Raina V."/>
            <person name="Suar M."/>
            <person name="Pattnaik A."/>
            <person name="Rastogi G."/>
        </authorList>
    </citation>
    <scope>NUCLEOTIDE SEQUENCE [LARGE SCALE GENOMIC DNA]</scope>
    <source>
        <strain evidence="4">MP23</strain>
    </source>
</reference>
<dbReference type="Pfam" id="PF00563">
    <property type="entry name" value="EAL"/>
    <property type="match status" value="1"/>
</dbReference>
<feature type="domain" description="HDOD" evidence="2">
    <location>
        <begin position="198"/>
        <end position="389"/>
    </location>
</feature>
<dbReference type="STRING" id="1691903.A9B99_00570"/>
<dbReference type="Proteomes" id="UP000078225">
    <property type="component" value="Unassembled WGS sequence"/>
</dbReference>
<dbReference type="Gene3D" id="1.10.3210.10">
    <property type="entry name" value="Hypothetical protein af1432"/>
    <property type="match status" value="1"/>
</dbReference>